<evidence type="ECO:0000256" key="2">
    <source>
        <dbReference type="ARBA" id="ARBA00023172"/>
    </source>
</evidence>
<comment type="caution">
    <text evidence="4">The sequence shown here is derived from an EMBL/GenBank/DDBJ whole genome shotgun (WGS) entry which is preliminary data.</text>
</comment>
<dbReference type="SMART" id="SM00857">
    <property type="entry name" value="Resolvase"/>
    <property type="match status" value="1"/>
</dbReference>
<organism evidence="4 5">
    <name type="scientific">Evansella vedderi</name>
    <dbReference type="NCBI Taxonomy" id="38282"/>
    <lineage>
        <taxon>Bacteria</taxon>
        <taxon>Bacillati</taxon>
        <taxon>Bacillota</taxon>
        <taxon>Bacilli</taxon>
        <taxon>Bacillales</taxon>
        <taxon>Bacillaceae</taxon>
        <taxon>Evansella</taxon>
    </lineage>
</organism>
<sequence>MKRYKYVVFFRRVSGKSQDLRMQVSADSIFREKHHTNEIIIIEEDGVSANKIRLKDRPEMLQLISLIKSNQVDIVYAFDRTRLFRDYYEALYFVTLCKKHNVQIHFTSAGAGHQQATDNSLIEGVMNIIGDVEGKNIARRIEEARRRYPPKKLGFIKDEKRRYIKDPQKKDSLVQYFNTIKQIDSHIQLEEVVQKFKKVLKTTPQQLLKIAFDPFYAGYDLVNGENKLSHVEPYLTLEQHKALRTKEKIFATHTEKLQRLKDLNIYKPVCGICNKPMNFKISFLLDTAWYSCSRKHKKVQLTAQELNEIISKALIRIIDHLDIEKLLKDSDSYFKQLKKPIESELKSIKKDINRILESHFLEECDFSKVYEHPDYKELIELECKQEKTLNEIEMKKELLLENQELSRMVKDYLGKCMESNPFFLSSMLIQAIYAYPNELSLIVNKFDYIENLKPPYIFKGDELLCKG</sequence>
<dbReference type="Proteomes" id="UP001230005">
    <property type="component" value="Unassembled WGS sequence"/>
</dbReference>
<dbReference type="InterPro" id="IPR050639">
    <property type="entry name" value="SSR_resolvase"/>
</dbReference>
<keyword evidence="2" id="KW-0233">DNA recombination</keyword>
<dbReference type="InterPro" id="IPR006119">
    <property type="entry name" value="Resolv_N"/>
</dbReference>
<reference evidence="4 5" key="1">
    <citation type="submission" date="2023-07" db="EMBL/GenBank/DDBJ databases">
        <title>Genomic Encyclopedia of Type Strains, Phase IV (KMG-IV): sequencing the most valuable type-strain genomes for metagenomic binning, comparative biology and taxonomic classification.</title>
        <authorList>
            <person name="Goeker M."/>
        </authorList>
    </citation>
    <scope>NUCLEOTIDE SEQUENCE [LARGE SCALE GENOMIC DNA]</scope>
    <source>
        <strain evidence="4 5">DSM 9768</strain>
    </source>
</reference>
<proteinExistence type="predicted"/>
<dbReference type="EMBL" id="JAUSUG010000004">
    <property type="protein sequence ID" value="MDQ0253940.1"/>
    <property type="molecule type" value="Genomic_DNA"/>
</dbReference>
<dbReference type="PANTHER" id="PTHR30461">
    <property type="entry name" value="DNA-INVERTASE FROM LAMBDOID PROPHAGE"/>
    <property type="match status" value="1"/>
</dbReference>
<dbReference type="SUPFAM" id="SSF53041">
    <property type="entry name" value="Resolvase-like"/>
    <property type="match status" value="1"/>
</dbReference>
<feature type="domain" description="Resolvase/invertase-type recombinase catalytic" evidence="3">
    <location>
        <begin position="7"/>
        <end position="148"/>
    </location>
</feature>
<protein>
    <submittedName>
        <fullName evidence="4">DNA invertase Pin-like site-specific DNA recombinase</fullName>
    </submittedName>
</protein>
<dbReference type="PANTHER" id="PTHR30461:SF2">
    <property type="entry name" value="SERINE RECOMBINASE PINE-RELATED"/>
    <property type="match status" value="1"/>
</dbReference>
<evidence type="ECO:0000313" key="4">
    <source>
        <dbReference type="EMBL" id="MDQ0253940.1"/>
    </source>
</evidence>
<dbReference type="RefSeq" id="WP_307323214.1">
    <property type="nucleotide sequence ID" value="NZ_JAUSUG010000004.1"/>
</dbReference>
<keyword evidence="1" id="KW-0238">DNA-binding</keyword>
<gene>
    <name evidence="4" type="ORF">J2S74_001313</name>
</gene>
<accession>A0ABT9ZSJ0</accession>
<evidence type="ECO:0000313" key="5">
    <source>
        <dbReference type="Proteomes" id="UP001230005"/>
    </source>
</evidence>
<evidence type="ECO:0000259" key="3">
    <source>
        <dbReference type="SMART" id="SM00857"/>
    </source>
</evidence>
<dbReference type="Gene3D" id="3.40.50.1390">
    <property type="entry name" value="Resolvase, N-terminal catalytic domain"/>
    <property type="match status" value="1"/>
</dbReference>
<name>A0ABT9ZSJ0_9BACI</name>
<dbReference type="Pfam" id="PF00239">
    <property type="entry name" value="Resolvase"/>
    <property type="match status" value="1"/>
</dbReference>
<evidence type="ECO:0000256" key="1">
    <source>
        <dbReference type="ARBA" id="ARBA00023125"/>
    </source>
</evidence>
<dbReference type="CDD" id="cd00338">
    <property type="entry name" value="Ser_Recombinase"/>
    <property type="match status" value="1"/>
</dbReference>
<dbReference type="InterPro" id="IPR036162">
    <property type="entry name" value="Resolvase-like_N_sf"/>
</dbReference>
<keyword evidence="5" id="KW-1185">Reference proteome</keyword>